<dbReference type="Pfam" id="PF00127">
    <property type="entry name" value="Copper-bind"/>
    <property type="match status" value="1"/>
</dbReference>
<gene>
    <name evidence="5" type="ORF">OD750_010375</name>
</gene>
<feature type="chain" id="PRO_5040956551" evidence="3">
    <location>
        <begin position="23"/>
        <end position="287"/>
    </location>
</feature>
<keyword evidence="2" id="KW-0186">Copper</keyword>
<proteinExistence type="predicted"/>
<keyword evidence="1" id="KW-0479">Metal-binding</keyword>
<comment type="caution">
    <text evidence="5">The sequence shown here is derived from an EMBL/GenBank/DDBJ whole genome shotgun (WGS) entry which is preliminary data.</text>
</comment>
<evidence type="ECO:0000313" key="5">
    <source>
        <dbReference type="EMBL" id="MDC8012949.1"/>
    </source>
</evidence>
<feature type="signal peptide" evidence="3">
    <location>
        <begin position="1"/>
        <end position="22"/>
    </location>
</feature>
<evidence type="ECO:0000256" key="2">
    <source>
        <dbReference type="ARBA" id="ARBA00023008"/>
    </source>
</evidence>
<reference evidence="5" key="1">
    <citation type="submission" date="2023-02" db="EMBL/GenBank/DDBJ databases">
        <title>Tahibacter soli sp. nov. isolated from soil.</title>
        <authorList>
            <person name="Baek J.H."/>
            <person name="Lee J.K."/>
            <person name="Choi D.G."/>
            <person name="Jeon C.O."/>
        </authorList>
    </citation>
    <scope>NUCLEOTIDE SEQUENCE</scope>
    <source>
        <strain evidence="5">BL</strain>
    </source>
</reference>
<accession>A0A9X3YJY3</accession>
<evidence type="ECO:0000256" key="1">
    <source>
        <dbReference type="ARBA" id="ARBA00022723"/>
    </source>
</evidence>
<keyword evidence="3" id="KW-0732">Signal</keyword>
<organism evidence="5 6">
    <name type="scientific">Tahibacter soli</name>
    <dbReference type="NCBI Taxonomy" id="2983605"/>
    <lineage>
        <taxon>Bacteria</taxon>
        <taxon>Pseudomonadati</taxon>
        <taxon>Pseudomonadota</taxon>
        <taxon>Gammaproteobacteria</taxon>
        <taxon>Lysobacterales</taxon>
        <taxon>Rhodanobacteraceae</taxon>
        <taxon>Tahibacter</taxon>
    </lineage>
</organism>
<evidence type="ECO:0000259" key="4">
    <source>
        <dbReference type="Pfam" id="PF00127"/>
    </source>
</evidence>
<sequence length="287" mass="29208">MKLQALVRLAALACVPAASAFAADHEVSVGGGAMRFAPSDLTIRVGDTVTFVNAGGTHNVVADDGSFRCAAGCSTDGPNRAAVGWYTTLKAEGADPDGYCGPYGGYGCDDAPGDPSSAAWRTTLTFGAPGTVGYHCEAHGGPGSGMFGRIVVEASGGGGFRIGPSITGNWYDPSQNGHGVQLEMIGETLVTAIWFTFDAAGAPAWIVGSGTVDGNRIAMQAGRSSGGRFPPNFDPAAIVARPWGTLTFTFDGCASGKVDWTSTDPSFTAAGTLPLVRLTQVQGMACP</sequence>
<dbReference type="EMBL" id="JAOVZO020000015">
    <property type="protein sequence ID" value="MDC8012949.1"/>
    <property type="molecule type" value="Genomic_DNA"/>
</dbReference>
<dbReference type="RefSeq" id="WP_263544641.1">
    <property type="nucleotide sequence ID" value="NZ_JAOVZO020000015.1"/>
</dbReference>
<evidence type="ECO:0000313" key="6">
    <source>
        <dbReference type="Proteomes" id="UP001139971"/>
    </source>
</evidence>
<dbReference type="AlphaFoldDB" id="A0A9X3YJY3"/>
<name>A0A9X3YJY3_9GAMM</name>
<keyword evidence="6" id="KW-1185">Reference proteome</keyword>
<dbReference type="Proteomes" id="UP001139971">
    <property type="component" value="Unassembled WGS sequence"/>
</dbReference>
<dbReference type="GO" id="GO:0009055">
    <property type="term" value="F:electron transfer activity"/>
    <property type="evidence" value="ECO:0007669"/>
    <property type="project" value="InterPro"/>
</dbReference>
<dbReference type="GO" id="GO:0005507">
    <property type="term" value="F:copper ion binding"/>
    <property type="evidence" value="ECO:0007669"/>
    <property type="project" value="InterPro"/>
</dbReference>
<dbReference type="InterPro" id="IPR000923">
    <property type="entry name" value="BlueCu_1"/>
</dbReference>
<protein>
    <submittedName>
        <fullName evidence="5">Plastocyanin/azurin family copper-binding protein</fullName>
    </submittedName>
</protein>
<feature type="domain" description="Blue (type 1) copper" evidence="4">
    <location>
        <begin position="25"/>
        <end position="67"/>
    </location>
</feature>
<dbReference type="Gene3D" id="2.60.40.420">
    <property type="entry name" value="Cupredoxins - blue copper proteins"/>
    <property type="match status" value="1"/>
</dbReference>
<dbReference type="SUPFAM" id="SSF49503">
    <property type="entry name" value="Cupredoxins"/>
    <property type="match status" value="1"/>
</dbReference>
<evidence type="ECO:0000256" key="3">
    <source>
        <dbReference type="SAM" id="SignalP"/>
    </source>
</evidence>
<dbReference type="InterPro" id="IPR008972">
    <property type="entry name" value="Cupredoxin"/>
</dbReference>